<sequence>MKTEYDFSKAKRAKDVPHLAKLQAAAATGKTRISIMLDDDVIAGFRARAAIDGTGYQTEINRALRASLQGEPVTLETLRKLIREELHAA</sequence>
<gene>
    <name evidence="1" type="ORF">ACFPPB_16830</name>
</gene>
<dbReference type="RefSeq" id="WP_377329194.1">
    <property type="nucleotide sequence ID" value="NZ_JBHSNG010000024.1"/>
</dbReference>
<protein>
    <submittedName>
        <fullName evidence="1">BrnA antitoxin family protein</fullName>
    </submittedName>
</protein>
<keyword evidence="2" id="KW-1185">Reference proteome</keyword>
<dbReference type="Proteomes" id="UP001596111">
    <property type="component" value="Unassembled WGS sequence"/>
</dbReference>
<dbReference type="Pfam" id="PF14384">
    <property type="entry name" value="BrnA_antitoxin"/>
    <property type="match status" value="1"/>
</dbReference>
<reference evidence="2" key="1">
    <citation type="journal article" date="2019" name="Int. J. Syst. Evol. Microbiol.">
        <title>The Global Catalogue of Microorganisms (GCM) 10K type strain sequencing project: providing services to taxonomists for standard genome sequencing and annotation.</title>
        <authorList>
            <consortium name="The Broad Institute Genomics Platform"/>
            <consortium name="The Broad Institute Genome Sequencing Center for Infectious Disease"/>
            <person name="Wu L."/>
            <person name="Ma J."/>
        </authorList>
    </citation>
    <scope>NUCLEOTIDE SEQUENCE [LARGE SCALE GENOMIC DNA]</scope>
    <source>
        <strain evidence="2">CGMCC 1.13587</strain>
    </source>
</reference>
<organism evidence="1 2">
    <name type="scientific">Rhodanobacter terrae</name>
    <dbReference type="NCBI Taxonomy" id="418647"/>
    <lineage>
        <taxon>Bacteria</taxon>
        <taxon>Pseudomonadati</taxon>
        <taxon>Pseudomonadota</taxon>
        <taxon>Gammaproteobacteria</taxon>
        <taxon>Lysobacterales</taxon>
        <taxon>Rhodanobacteraceae</taxon>
        <taxon>Rhodanobacter</taxon>
    </lineage>
</organism>
<evidence type="ECO:0000313" key="1">
    <source>
        <dbReference type="EMBL" id="MFC5582783.1"/>
    </source>
</evidence>
<name>A0ABW0T0U0_9GAMM</name>
<comment type="caution">
    <text evidence="1">The sequence shown here is derived from an EMBL/GenBank/DDBJ whole genome shotgun (WGS) entry which is preliminary data.</text>
</comment>
<dbReference type="EMBL" id="JBHSNG010000024">
    <property type="protein sequence ID" value="MFC5582783.1"/>
    <property type="molecule type" value="Genomic_DNA"/>
</dbReference>
<accession>A0ABW0T0U0</accession>
<dbReference type="InterPro" id="IPR025528">
    <property type="entry name" value="BrnA_antitoxin"/>
</dbReference>
<evidence type="ECO:0000313" key="2">
    <source>
        <dbReference type="Proteomes" id="UP001596111"/>
    </source>
</evidence>
<proteinExistence type="predicted"/>